<reference evidence="1 2" key="1">
    <citation type="journal article" date="2012" name="PLoS Pathog.">
        <title>Diverse lifestyles and strategies of plant pathogenesis encoded in the genomes of eighteen Dothideomycetes fungi.</title>
        <authorList>
            <person name="Ohm R.A."/>
            <person name="Feau N."/>
            <person name="Henrissat B."/>
            <person name="Schoch C.L."/>
            <person name="Horwitz B.A."/>
            <person name="Barry K.W."/>
            <person name="Condon B.J."/>
            <person name="Copeland A.C."/>
            <person name="Dhillon B."/>
            <person name="Glaser F."/>
            <person name="Hesse C.N."/>
            <person name="Kosti I."/>
            <person name="LaButti K."/>
            <person name="Lindquist E.A."/>
            <person name="Lucas S."/>
            <person name="Salamov A.A."/>
            <person name="Bradshaw R.E."/>
            <person name="Ciuffetti L."/>
            <person name="Hamelin R.C."/>
            <person name="Kema G.H.J."/>
            <person name="Lawrence C."/>
            <person name="Scott J.A."/>
            <person name="Spatafora J.W."/>
            <person name="Turgeon B.G."/>
            <person name="de Wit P.J.G.M."/>
            <person name="Zhong S."/>
            <person name="Goodwin S.B."/>
            <person name="Grigoriev I.V."/>
        </authorList>
    </citation>
    <scope>NUCLEOTIDE SEQUENCE [LARGE SCALE GENOMIC DNA]</scope>
    <source>
        <strain evidence="2">C5 / ATCC 48332 / race O</strain>
    </source>
</reference>
<dbReference type="AlphaFoldDB" id="M2UW33"/>
<reference evidence="2" key="2">
    <citation type="journal article" date="2013" name="PLoS Genet.">
        <title>Comparative genome structure, secondary metabolite, and effector coding capacity across Cochliobolus pathogens.</title>
        <authorList>
            <person name="Condon B.J."/>
            <person name="Leng Y."/>
            <person name="Wu D."/>
            <person name="Bushley K.E."/>
            <person name="Ohm R.A."/>
            <person name="Otillar R."/>
            <person name="Martin J."/>
            <person name="Schackwitz W."/>
            <person name="Grimwood J."/>
            <person name="MohdZainudin N."/>
            <person name="Xue C."/>
            <person name="Wang R."/>
            <person name="Manning V.A."/>
            <person name="Dhillon B."/>
            <person name="Tu Z.J."/>
            <person name="Steffenson B.J."/>
            <person name="Salamov A."/>
            <person name="Sun H."/>
            <person name="Lowry S."/>
            <person name="LaButti K."/>
            <person name="Han J."/>
            <person name="Copeland A."/>
            <person name="Lindquist E."/>
            <person name="Barry K."/>
            <person name="Schmutz J."/>
            <person name="Baker S.E."/>
            <person name="Ciuffetti L.M."/>
            <person name="Grigoriev I.V."/>
            <person name="Zhong S."/>
            <person name="Turgeon B.G."/>
        </authorList>
    </citation>
    <scope>NUCLEOTIDE SEQUENCE [LARGE SCALE GENOMIC DNA]</scope>
    <source>
        <strain evidence="2">C5 / ATCC 48332 / race O</strain>
    </source>
</reference>
<sequence>MDIKMILSLLPSTKFGLIPHKHPFRFILSFFSQAYSTTQVKPRLARSAKTTIRHAH</sequence>
<evidence type="ECO:0000313" key="2">
    <source>
        <dbReference type="Proteomes" id="UP000016936"/>
    </source>
</evidence>
<evidence type="ECO:0000313" key="1">
    <source>
        <dbReference type="EMBL" id="EMD97761.1"/>
    </source>
</evidence>
<proteinExistence type="predicted"/>
<dbReference type="EMBL" id="KB445569">
    <property type="protein sequence ID" value="EMD97761.1"/>
    <property type="molecule type" value="Genomic_DNA"/>
</dbReference>
<gene>
    <name evidence="1" type="ORF">COCHEDRAFT_1019084</name>
</gene>
<name>M2UW33_COCH5</name>
<accession>M2UW33</accession>
<dbReference type="Proteomes" id="UP000016936">
    <property type="component" value="Unassembled WGS sequence"/>
</dbReference>
<organism evidence="1 2">
    <name type="scientific">Cochliobolus heterostrophus (strain C5 / ATCC 48332 / race O)</name>
    <name type="common">Southern corn leaf blight fungus</name>
    <name type="synonym">Bipolaris maydis</name>
    <dbReference type="NCBI Taxonomy" id="701091"/>
    <lineage>
        <taxon>Eukaryota</taxon>
        <taxon>Fungi</taxon>
        <taxon>Dikarya</taxon>
        <taxon>Ascomycota</taxon>
        <taxon>Pezizomycotina</taxon>
        <taxon>Dothideomycetes</taxon>
        <taxon>Pleosporomycetidae</taxon>
        <taxon>Pleosporales</taxon>
        <taxon>Pleosporineae</taxon>
        <taxon>Pleosporaceae</taxon>
        <taxon>Bipolaris</taxon>
    </lineage>
</organism>
<dbReference type="HOGENOM" id="CLU_3014033_0_0_1"/>
<protein>
    <submittedName>
        <fullName evidence="1">Uncharacterized protein</fullName>
    </submittedName>
</protein>
<keyword evidence="2" id="KW-1185">Reference proteome</keyword>